<evidence type="ECO:0000313" key="1">
    <source>
        <dbReference type="EMBL" id="KIM59803.1"/>
    </source>
</evidence>
<evidence type="ECO:0000313" key="2">
    <source>
        <dbReference type="Proteomes" id="UP000053989"/>
    </source>
</evidence>
<dbReference type="EMBL" id="KN822069">
    <property type="protein sequence ID" value="KIM59803.1"/>
    <property type="molecule type" value="Genomic_DNA"/>
</dbReference>
<dbReference type="AlphaFoldDB" id="A0A0C2ZDD0"/>
<dbReference type="HOGENOM" id="CLU_023752_2_0_1"/>
<keyword evidence="2" id="KW-1185">Reference proteome</keyword>
<name>A0A0C2ZDD0_9AGAM</name>
<dbReference type="Proteomes" id="UP000053989">
    <property type="component" value="Unassembled WGS sequence"/>
</dbReference>
<proteinExistence type="predicted"/>
<gene>
    <name evidence="1" type="ORF">SCLCIDRAFT_1217419</name>
</gene>
<sequence length="463" mass="53653">MPRYRHKKRSSSGLSLEGSLSTIEATEATQGRVIRYETRLQRAKRDEFIRTQLPSPIKSLPNELLCQILKTTIETTPAQCDPHRVRKHELETVCRHWRDIIVNTPSFWTFVQLAPTWPKALVKVHLERSRQCPLDLVFSGFQPRFESTTLLDIVMPTTHRWRSLTILLQSPNDTLLILKRFDCAMFPSLALLSVPIRYYSKFLHPGNVPVLRSLEIRNDSPSPDGFQLPPTVEKLSIDIAFFRSYPIRWLQSSSLQGLKVLSLKGNTTYWQMQPNSIHLPRLAHFSCEVTHARELLQGLAAPNLTHVNYIRSHYESLSVALQRIQSKWTSVRELIFGFTQIACCRAYIPRALYLAAPNLRGLEVMQQDLGSLLQSEDGLRRIDRWEHLERFVIISDVRKVEDMRRRLVPWLKKRMKFGKPALKVFFSFANPHEVKLERSALDEIGKYCSEVNFCMQEKIGHTS</sequence>
<organism evidence="1 2">
    <name type="scientific">Scleroderma citrinum Foug A</name>
    <dbReference type="NCBI Taxonomy" id="1036808"/>
    <lineage>
        <taxon>Eukaryota</taxon>
        <taxon>Fungi</taxon>
        <taxon>Dikarya</taxon>
        <taxon>Basidiomycota</taxon>
        <taxon>Agaricomycotina</taxon>
        <taxon>Agaricomycetes</taxon>
        <taxon>Agaricomycetidae</taxon>
        <taxon>Boletales</taxon>
        <taxon>Sclerodermatineae</taxon>
        <taxon>Sclerodermataceae</taxon>
        <taxon>Scleroderma</taxon>
    </lineage>
</organism>
<dbReference type="InParanoid" id="A0A0C2ZDD0"/>
<protein>
    <submittedName>
        <fullName evidence="1">Uncharacterized protein</fullName>
    </submittedName>
</protein>
<dbReference type="OrthoDB" id="2690721at2759"/>
<dbReference type="Gene3D" id="1.20.1280.50">
    <property type="match status" value="1"/>
</dbReference>
<accession>A0A0C2ZDD0</accession>
<reference evidence="1 2" key="1">
    <citation type="submission" date="2014-04" db="EMBL/GenBank/DDBJ databases">
        <authorList>
            <consortium name="DOE Joint Genome Institute"/>
            <person name="Kuo A."/>
            <person name="Kohler A."/>
            <person name="Nagy L.G."/>
            <person name="Floudas D."/>
            <person name="Copeland A."/>
            <person name="Barry K.W."/>
            <person name="Cichocki N."/>
            <person name="Veneault-Fourrey C."/>
            <person name="LaButti K."/>
            <person name="Lindquist E.A."/>
            <person name="Lipzen A."/>
            <person name="Lundell T."/>
            <person name="Morin E."/>
            <person name="Murat C."/>
            <person name="Sun H."/>
            <person name="Tunlid A."/>
            <person name="Henrissat B."/>
            <person name="Grigoriev I.V."/>
            <person name="Hibbett D.S."/>
            <person name="Martin F."/>
            <person name="Nordberg H.P."/>
            <person name="Cantor M.N."/>
            <person name="Hua S.X."/>
        </authorList>
    </citation>
    <scope>NUCLEOTIDE SEQUENCE [LARGE SCALE GENOMIC DNA]</scope>
    <source>
        <strain evidence="1 2">Foug A</strain>
    </source>
</reference>
<reference evidence="2" key="2">
    <citation type="submission" date="2015-01" db="EMBL/GenBank/DDBJ databases">
        <title>Evolutionary Origins and Diversification of the Mycorrhizal Mutualists.</title>
        <authorList>
            <consortium name="DOE Joint Genome Institute"/>
            <consortium name="Mycorrhizal Genomics Consortium"/>
            <person name="Kohler A."/>
            <person name="Kuo A."/>
            <person name="Nagy L.G."/>
            <person name="Floudas D."/>
            <person name="Copeland A."/>
            <person name="Barry K.W."/>
            <person name="Cichocki N."/>
            <person name="Veneault-Fourrey C."/>
            <person name="LaButti K."/>
            <person name="Lindquist E.A."/>
            <person name="Lipzen A."/>
            <person name="Lundell T."/>
            <person name="Morin E."/>
            <person name="Murat C."/>
            <person name="Riley R."/>
            <person name="Ohm R."/>
            <person name="Sun H."/>
            <person name="Tunlid A."/>
            <person name="Henrissat B."/>
            <person name="Grigoriev I.V."/>
            <person name="Hibbett D.S."/>
            <person name="Martin F."/>
        </authorList>
    </citation>
    <scope>NUCLEOTIDE SEQUENCE [LARGE SCALE GENOMIC DNA]</scope>
    <source>
        <strain evidence="2">Foug A</strain>
    </source>
</reference>